<dbReference type="InterPro" id="IPR050832">
    <property type="entry name" value="Bact_Acetyltransf"/>
</dbReference>
<feature type="domain" description="N-acetyltransferase" evidence="3">
    <location>
        <begin position="18"/>
        <end position="159"/>
    </location>
</feature>
<sequence length="182" mass="19967">MDRASARCYPAPMSDLSLTILAETANDAQAIERLHERTFGPGRFVLSAYRLREHVDHLLDLSFTAWIGTLLVGSVRQWPICVGDTKALLLGPLTVEPPFRDRGVGRVLLDRALKDAKAKGHRLVLLVGDEAYYSRVGFKSVPKGRAIMPGPVDYSRLLVAELVDGAFTGVSGAIRPDWSLAR</sequence>
<dbReference type="PANTHER" id="PTHR43877:SF1">
    <property type="entry name" value="ACETYLTRANSFERASE"/>
    <property type="match status" value="1"/>
</dbReference>
<dbReference type="CDD" id="cd04301">
    <property type="entry name" value="NAT_SF"/>
    <property type="match status" value="1"/>
</dbReference>
<evidence type="ECO:0000256" key="1">
    <source>
        <dbReference type="ARBA" id="ARBA00022679"/>
    </source>
</evidence>
<dbReference type="InterPro" id="IPR016181">
    <property type="entry name" value="Acyl_CoA_acyltransferase"/>
</dbReference>
<evidence type="ECO:0000256" key="2">
    <source>
        <dbReference type="ARBA" id="ARBA00023315"/>
    </source>
</evidence>
<gene>
    <name evidence="4" type="ORF">SAMN05444169_0315</name>
</gene>
<organism evidence="4 5">
    <name type="scientific">Bradyrhizobium erythrophlei</name>
    <dbReference type="NCBI Taxonomy" id="1437360"/>
    <lineage>
        <taxon>Bacteria</taxon>
        <taxon>Pseudomonadati</taxon>
        <taxon>Pseudomonadota</taxon>
        <taxon>Alphaproteobacteria</taxon>
        <taxon>Hyphomicrobiales</taxon>
        <taxon>Nitrobacteraceae</taxon>
        <taxon>Bradyrhizobium</taxon>
    </lineage>
</organism>
<dbReference type="SUPFAM" id="SSF55729">
    <property type="entry name" value="Acyl-CoA N-acyltransferases (Nat)"/>
    <property type="match status" value="1"/>
</dbReference>
<accession>A0A1M5GQF5</accession>
<dbReference type="PANTHER" id="PTHR43877">
    <property type="entry name" value="AMINOALKYLPHOSPHONATE N-ACETYLTRANSFERASE-RELATED-RELATED"/>
    <property type="match status" value="1"/>
</dbReference>
<dbReference type="Proteomes" id="UP000190675">
    <property type="component" value="Chromosome I"/>
</dbReference>
<evidence type="ECO:0000259" key="3">
    <source>
        <dbReference type="PROSITE" id="PS51186"/>
    </source>
</evidence>
<keyword evidence="2" id="KW-0012">Acyltransferase</keyword>
<evidence type="ECO:0000313" key="5">
    <source>
        <dbReference type="Proteomes" id="UP000190675"/>
    </source>
</evidence>
<dbReference type="PROSITE" id="PS51186">
    <property type="entry name" value="GNAT"/>
    <property type="match status" value="1"/>
</dbReference>
<dbReference type="EMBL" id="LT670818">
    <property type="protein sequence ID" value="SHG06040.1"/>
    <property type="molecule type" value="Genomic_DNA"/>
</dbReference>
<dbReference type="Pfam" id="PF13508">
    <property type="entry name" value="Acetyltransf_7"/>
    <property type="match status" value="1"/>
</dbReference>
<evidence type="ECO:0000313" key="4">
    <source>
        <dbReference type="EMBL" id="SHG06040.1"/>
    </source>
</evidence>
<reference evidence="4 5" key="1">
    <citation type="submission" date="2016-11" db="EMBL/GenBank/DDBJ databases">
        <authorList>
            <person name="Jaros S."/>
            <person name="Januszkiewicz K."/>
            <person name="Wedrychowicz H."/>
        </authorList>
    </citation>
    <scope>NUCLEOTIDE SEQUENCE [LARGE SCALE GENOMIC DNA]</scope>
    <source>
        <strain evidence="4 5">GAS242</strain>
    </source>
</reference>
<dbReference type="Gene3D" id="3.40.630.30">
    <property type="match status" value="1"/>
</dbReference>
<protein>
    <submittedName>
        <fullName evidence="4">Predicted N-acetyltransferase YhbS</fullName>
    </submittedName>
</protein>
<dbReference type="AlphaFoldDB" id="A0A1M5GQF5"/>
<dbReference type="GO" id="GO:0016747">
    <property type="term" value="F:acyltransferase activity, transferring groups other than amino-acyl groups"/>
    <property type="evidence" value="ECO:0007669"/>
    <property type="project" value="InterPro"/>
</dbReference>
<keyword evidence="1 4" id="KW-0808">Transferase</keyword>
<dbReference type="InterPro" id="IPR000182">
    <property type="entry name" value="GNAT_dom"/>
</dbReference>
<name>A0A1M5GQF5_9BRAD</name>
<proteinExistence type="predicted"/>